<reference evidence="7 8" key="1">
    <citation type="submission" date="2014-04" db="EMBL/GenBank/DDBJ databases">
        <authorList>
            <consortium name="DOE Joint Genome Institute"/>
            <person name="Kuo A."/>
            <person name="Kohler A."/>
            <person name="Nagy L.G."/>
            <person name="Floudas D."/>
            <person name="Copeland A."/>
            <person name="Barry K.W."/>
            <person name="Cichocki N."/>
            <person name="Veneault-Fourrey C."/>
            <person name="LaButti K."/>
            <person name="Lindquist E.A."/>
            <person name="Lipzen A."/>
            <person name="Lundell T."/>
            <person name="Morin E."/>
            <person name="Murat C."/>
            <person name="Sun H."/>
            <person name="Tunlid A."/>
            <person name="Henrissat B."/>
            <person name="Grigoriev I.V."/>
            <person name="Hibbett D.S."/>
            <person name="Martin F."/>
            <person name="Nordberg H.P."/>
            <person name="Cantor M.N."/>
            <person name="Hua S.X."/>
        </authorList>
    </citation>
    <scope>NUCLEOTIDE SEQUENCE [LARGE SCALE GENOMIC DNA]</scope>
    <source>
        <strain evidence="7 8">LaAM-08-1</strain>
    </source>
</reference>
<gene>
    <name evidence="7" type="ORF">K443DRAFT_677449</name>
</gene>
<evidence type="ECO:0000256" key="1">
    <source>
        <dbReference type="ARBA" id="ARBA00004613"/>
    </source>
</evidence>
<dbReference type="AlphaFoldDB" id="A0A0C9WTZ8"/>
<protein>
    <submittedName>
        <fullName evidence="7">Unplaced genomic scaffold K443scaffold_55, whole genome shotgun sequence</fullName>
    </submittedName>
</protein>
<reference evidence="8" key="2">
    <citation type="submission" date="2015-01" db="EMBL/GenBank/DDBJ databases">
        <title>Evolutionary Origins and Diversification of the Mycorrhizal Mutualists.</title>
        <authorList>
            <consortium name="DOE Joint Genome Institute"/>
            <consortium name="Mycorrhizal Genomics Consortium"/>
            <person name="Kohler A."/>
            <person name="Kuo A."/>
            <person name="Nagy L.G."/>
            <person name="Floudas D."/>
            <person name="Copeland A."/>
            <person name="Barry K.W."/>
            <person name="Cichocki N."/>
            <person name="Veneault-Fourrey C."/>
            <person name="LaButti K."/>
            <person name="Lindquist E.A."/>
            <person name="Lipzen A."/>
            <person name="Lundell T."/>
            <person name="Morin E."/>
            <person name="Murat C."/>
            <person name="Riley R."/>
            <person name="Ohm R."/>
            <person name="Sun H."/>
            <person name="Tunlid A."/>
            <person name="Henrissat B."/>
            <person name="Grigoriev I.V."/>
            <person name="Hibbett D.S."/>
            <person name="Martin F."/>
        </authorList>
    </citation>
    <scope>NUCLEOTIDE SEQUENCE [LARGE SCALE GENOMIC DNA]</scope>
    <source>
        <strain evidence="8">LaAM-08-1</strain>
    </source>
</reference>
<feature type="chain" id="PRO_5002205574" evidence="5">
    <location>
        <begin position="20"/>
        <end position="183"/>
    </location>
</feature>
<feature type="signal peptide" evidence="5">
    <location>
        <begin position="1"/>
        <end position="19"/>
    </location>
</feature>
<name>A0A0C9WTZ8_9AGAR</name>
<evidence type="ECO:0000256" key="2">
    <source>
        <dbReference type="ARBA" id="ARBA00022525"/>
    </source>
</evidence>
<accession>A0A0C9WTZ8</accession>
<dbReference type="EMBL" id="KN838590">
    <property type="protein sequence ID" value="KIK02595.1"/>
    <property type="molecule type" value="Genomic_DNA"/>
</dbReference>
<evidence type="ECO:0000313" key="8">
    <source>
        <dbReference type="Proteomes" id="UP000054477"/>
    </source>
</evidence>
<dbReference type="InterPro" id="IPR008427">
    <property type="entry name" value="Extracellular_membr_CFEM_dom"/>
</dbReference>
<dbReference type="GO" id="GO:0005576">
    <property type="term" value="C:extracellular region"/>
    <property type="evidence" value="ECO:0007669"/>
    <property type="project" value="UniProtKB-SubCell"/>
</dbReference>
<dbReference type="Pfam" id="PF05730">
    <property type="entry name" value="CFEM"/>
    <property type="match status" value="1"/>
</dbReference>
<proteinExistence type="predicted"/>
<sequence length="183" mass="17958">MYAARTLFSLVILSIGANAQSSKPASVSSAISATPSLTACILACVEPAATANGCAYTDPSCVCASVQFQADAALCLKQHCTASDLSSALALQTAQCRSVSVSPSGTASITPHTVSFTTPSSAASTTTLTSAVYSSASLTASASSAANSTSASPSGTNQSSSLSTGVTLSVCSIIALICTVLII</sequence>
<evidence type="ECO:0000259" key="6">
    <source>
        <dbReference type="PROSITE" id="PS52012"/>
    </source>
</evidence>
<evidence type="ECO:0000256" key="4">
    <source>
        <dbReference type="ARBA" id="ARBA00023157"/>
    </source>
</evidence>
<evidence type="ECO:0000256" key="5">
    <source>
        <dbReference type="SAM" id="SignalP"/>
    </source>
</evidence>
<organism evidence="7 8">
    <name type="scientific">Laccaria amethystina LaAM-08-1</name>
    <dbReference type="NCBI Taxonomy" id="1095629"/>
    <lineage>
        <taxon>Eukaryota</taxon>
        <taxon>Fungi</taxon>
        <taxon>Dikarya</taxon>
        <taxon>Basidiomycota</taxon>
        <taxon>Agaricomycotina</taxon>
        <taxon>Agaricomycetes</taxon>
        <taxon>Agaricomycetidae</taxon>
        <taxon>Agaricales</taxon>
        <taxon>Agaricineae</taxon>
        <taxon>Hydnangiaceae</taxon>
        <taxon>Laccaria</taxon>
    </lineage>
</organism>
<dbReference type="Proteomes" id="UP000054477">
    <property type="component" value="Unassembled WGS sequence"/>
</dbReference>
<dbReference type="HOGENOM" id="CLU_079937_1_0_1"/>
<keyword evidence="3 5" id="KW-0732">Signal</keyword>
<keyword evidence="2" id="KW-0964">Secreted</keyword>
<evidence type="ECO:0000256" key="3">
    <source>
        <dbReference type="ARBA" id="ARBA00022729"/>
    </source>
</evidence>
<comment type="subcellular location">
    <subcellularLocation>
        <location evidence="1">Secreted</location>
    </subcellularLocation>
</comment>
<feature type="domain" description="CFEM" evidence="6">
    <location>
        <begin position="13"/>
        <end position="125"/>
    </location>
</feature>
<dbReference type="PROSITE" id="PS52012">
    <property type="entry name" value="CFEM"/>
    <property type="match status" value="1"/>
</dbReference>
<keyword evidence="4" id="KW-1015">Disulfide bond</keyword>
<keyword evidence="8" id="KW-1185">Reference proteome</keyword>
<dbReference type="OrthoDB" id="4505683at2759"/>
<evidence type="ECO:0000313" key="7">
    <source>
        <dbReference type="EMBL" id="KIK02595.1"/>
    </source>
</evidence>
<dbReference type="SMART" id="SM00747">
    <property type="entry name" value="CFEM"/>
    <property type="match status" value="1"/>
</dbReference>
<dbReference type="STRING" id="1095629.A0A0C9WTZ8"/>